<organism evidence="1 2">
    <name type="scientific">Pseudomonas nitroreducens</name>
    <dbReference type="NCBI Taxonomy" id="46680"/>
    <lineage>
        <taxon>Bacteria</taxon>
        <taxon>Pseudomonadati</taxon>
        <taxon>Pseudomonadota</taxon>
        <taxon>Gammaproteobacteria</taxon>
        <taxon>Pseudomonadales</taxon>
        <taxon>Pseudomonadaceae</taxon>
        <taxon>Pseudomonas</taxon>
    </lineage>
</organism>
<evidence type="ECO:0000313" key="2">
    <source>
        <dbReference type="Proteomes" id="UP000501063"/>
    </source>
</evidence>
<proteinExistence type="predicted"/>
<dbReference type="KEGG" id="pnt:G5B91_35285"/>
<gene>
    <name evidence="1" type="ORF">G5B91_35285</name>
</gene>
<accession>A0A6G6J8L9</accession>
<protein>
    <submittedName>
        <fullName evidence="1">Uncharacterized protein</fullName>
    </submittedName>
</protein>
<dbReference type="Proteomes" id="UP000501063">
    <property type="component" value="Plasmid pPniHBP1_1"/>
</dbReference>
<dbReference type="EMBL" id="CP049142">
    <property type="protein sequence ID" value="QIE91594.1"/>
    <property type="molecule type" value="Genomic_DNA"/>
</dbReference>
<dbReference type="AlphaFoldDB" id="A0A6G6J8L9"/>
<geneLocation type="plasmid" evidence="2">
    <name>ppnihbp1_1</name>
</geneLocation>
<sequence length="63" mass="7256">MTTEVETKNDYPSLECPICGRMTKPRSLNQNGSVTYSCPPDHENHGQRYTWRIAVTGELVEKW</sequence>
<name>A0A6G6J8L9_PSENT</name>
<dbReference type="RefSeq" id="WP_024764843.1">
    <property type="nucleotide sequence ID" value="NZ_CP049142.1"/>
</dbReference>
<evidence type="ECO:0000313" key="1">
    <source>
        <dbReference type="EMBL" id="QIE91594.1"/>
    </source>
</evidence>
<reference evidence="1 2" key="1">
    <citation type="submission" date="2020-02" db="EMBL/GenBank/DDBJ databases">
        <title>Integrative conjugative elements (ICEs) and plasmids drive adaptation of Pseudomonas nitroreducens strain HBP1 to wastewater environment.</title>
        <authorList>
            <person name="Sentchilo V."/>
            <person name="Carraro N."/>
            <person name="Bertelli C."/>
            <person name="van der Meer J.R."/>
        </authorList>
    </citation>
    <scope>NUCLEOTIDE SEQUENCE [LARGE SCALE GENOMIC DNA]</scope>
    <source>
        <strain evidence="1 2">HBP1</strain>
        <plasmid evidence="2">ppnihbp1_1</plasmid>
    </source>
</reference>
<keyword evidence="1" id="KW-0614">Plasmid</keyword>